<dbReference type="EMBL" id="JBDKWZ010000003">
    <property type="protein sequence ID" value="MEN7547416.1"/>
    <property type="molecule type" value="Genomic_DNA"/>
</dbReference>
<feature type="domain" description="Cytochrome C Planctomycete-type" evidence="3">
    <location>
        <begin position="203"/>
        <end position="262"/>
    </location>
</feature>
<feature type="chain" id="PRO_5043611872" evidence="2">
    <location>
        <begin position="20"/>
        <end position="492"/>
    </location>
</feature>
<keyword evidence="2" id="KW-0732">Signal</keyword>
<feature type="transmembrane region" description="Helical" evidence="1">
    <location>
        <begin position="67"/>
        <end position="89"/>
    </location>
</feature>
<protein>
    <submittedName>
        <fullName evidence="5">C-type cytochrome domain-containing protein</fullName>
    </submittedName>
</protein>
<evidence type="ECO:0000256" key="1">
    <source>
        <dbReference type="SAM" id="Phobius"/>
    </source>
</evidence>
<feature type="transmembrane region" description="Helical" evidence="1">
    <location>
        <begin position="129"/>
        <end position="148"/>
    </location>
</feature>
<dbReference type="Gene3D" id="1.10.1760.20">
    <property type="match status" value="1"/>
</dbReference>
<comment type="caution">
    <text evidence="5">The sequence shown here is derived from an EMBL/GenBank/DDBJ whole genome shotgun (WGS) entry which is preliminary data.</text>
</comment>
<evidence type="ECO:0000259" key="3">
    <source>
        <dbReference type="Pfam" id="PF07635"/>
    </source>
</evidence>
<evidence type="ECO:0000259" key="4">
    <source>
        <dbReference type="Pfam" id="PF09990"/>
    </source>
</evidence>
<dbReference type="InterPro" id="IPR032675">
    <property type="entry name" value="LRR_dom_sf"/>
</dbReference>
<keyword evidence="1" id="KW-0812">Transmembrane</keyword>
<dbReference type="Pfam" id="PF07635">
    <property type="entry name" value="PSCyt1"/>
    <property type="match status" value="1"/>
</dbReference>
<dbReference type="AlphaFoldDB" id="A0AAW9S9N7"/>
<proteinExistence type="predicted"/>
<dbReference type="Pfam" id="PF09990">
    <property type="entry name" value="DUF2231"/>
    <property type="match status" value="1"/>
</dbReference>
<keyword evidence="1" id="KW-0472">Membrane</keyword>
<organism evidence="5 6">
    <name type="scientific">Rapidithrix thailandica</name>
    <dbReference type="NCBI Taxonomy" id="413964"/>
    <lineage>
        <taxon>Bacteria</taxon>
        <taxon>Pseudomonadati</taxon>
        <taxon>Bacteroidota</taxon>
        <taxon>Cytophagia</taxon>
        <taxon>Cytophagales</taxon>
        <taxon>Flammeovirgaceae</taxon>
        <taxon>Rapidithrix</taxon>
    </lineage>
</organism>
<feature type="transmembrane region" description="Helical" evidence="1">
    <location>
        <begin position="35"/>
        <end position="55"/>
    </location>
</feature>
<accession>A0AAW9S9N7</accession>
<dbReference type="InterPro" id="IPR019251">
    <property type="entry name" value="DUF2231_TM"/>
</dbReference>
<dbReference type="RefSeq" id="WP_346820204.1">
    <property type="nucleotide sequence ID" value="NZ_JBDKWZ010000003.1"/>
</dbReference>
<feature type="domain" description="DUF2231" evidence="4">
    <location>
        <begin position="34"/>
        <end position="151"/>
    </location>
</feature>
<name>A0AAW9S9N7_9BACT</name>
<reference evidence="5 6" key="1">
    <citation type="submission" date="2024-04" db="EMBL/GenBank/DDBJ databases">
        <title>Novel genus in family Flammeovirgaceae.</title>
        <authorList>
            <person name="Nguyen T.H."/>
            <person name="Vuong T.Q."/>
            <person name="Le H."/>
            <person name="Kim S.-G."/>
        </authorList>
    </citation>
    <scope>NUCLEOTIDE SEQUENCE [LARGE SCALE GENOMIC DNA]</scope>
    <source>
        <strain evidence="5 6">JCM 23209</strain>
    </source>
</reference>
<gene>
    <name evidence="5" type="ORF">AAG747_05835</name>
</gene>
<dbReference type="Proteomes" id="UP001403385">
    <property type="component" value="Unassembled WGS sequence"/>
</dbReference>
<feature type="signal peptide" evidence="2">
    <location>
        <begin position="1"/>
        <end position="19"/>
    </location>
</feature>
<dbReference type="InterPro" id="IPR011429">
    <property type="entry name" value="Cyt_c_Planctomycete-type"/>
</dbReference>
<evidence type="ECO:0000256" key="2">
    <source>
        <dbReference type="SAM" id="SignalP"/>
    </source>
</evidence>
<dbReference type="PANTHER" id="PTHR35889">
    <property type="entry name" value="CYCLOINULO-OLIGOSACCHARIDE FRUCTANOTRANSFERASE-RELATED"/>
    <property type="match status" value="1"/>
</dbReference>
<evidence type="ECO:0000313" key="6">
    <source>
        <dbReference type="Proteomes" id="UP001403385"/>
    </source>
</evidence>
<feature type="transmembrane region" description="Helical" evidence="1">
    <location>
        <begin position="101"/>
        <end position="120"/>
    </location>
</feature>
<dbReference type="SUPFAM" id="SSF52047">
    <property type="entry name" value="RNI-like"/>
    <property type="match status" value="1"/>
</dbReference>
<keyword evidence="6" id="KW-1185">Reference proteome</keyword>
<evidence type="ECO:0000313" key="5">
    <source>
        <dbReference type="EMBL" id="MEN7547416.1"/>
    </source>
</evidence>
<keyword evidence="1" id="KW-1133">Transmembrane helix</keyword>
<sequence length="492" mass="55322">MKKIRYTLFFLLLASPAWAQSEESNQLLLFFGRFHPLLVHLPIGILLLAYCMELLSKKPQFQSMKGAVPFALLWGGIFALLSALVGFFLSTGGGYATDTLFWHQWLGISVGVFAILAYILKKRSKTRASFWLFTSSILCLFVTGHLGGNLTHGNDYLTRYMPTSLKKIAGIPIETVKREIVLENVDEAVLYTDVIQPILTNKCVSCHGSNKMKGELRLDAKEWILKGGETGNVLLAGNVEKSELFHRITLPEEHDDVMPPSGKTPLEKTEIQLIEWWIANKASFDQTVAQLQAPKEIYDILNEYAHPSGPSQSAVFAMTDIQPANPKHLSQLEEAGFRVFPIAQESPFVEVTYQQKVQPFGNAQLKALEKVASQVVWLNLSGTQFEKSLEIQNLATLKHLVRLRLDNSSIRDDQMKFVEELAWLEYLNLYGTSVTDNVLSHLQAIPTLQHVFLWQSKVSPQGIQRLKSAKSELKVDTGFTHHTIKNSPQKES</sequence>
<dbReference type="PANTHER" id="PTHR35889:SF3">
    <property type="entry name" value="F-BOX DOMAIN-CONTAINING PROTEIN"/>
    <property type="match status" value="1"/>
</dbReference>
<dbReference type="Gene3D" id="3.80.10.10">
    <property type="entry name" value="Ribonuclease Inhibitor"/>
    <property type="match status" value="1"/>
</dbReference>